<dbReference type="OrthoDB" id="907209at2759"/>
<dbReference type="Gramene" id="OE9A063903T1">
    <property type="protein sequence ID" value="OE9A063903C1"/>
    <property type="gene ID" value="OE9A063903"/>
</dbReference>
<dbReference type="PANTHER" id="PTHR33592:SF10">
    <property type="entry name" value="TRANSMEMBRANE PROTEIN"/>
    <property type="match status" value="1"/>
</dbReference>
<dbReference type="EMBL" id="CACTIH010000378">
    <property type="protein sequence ID" value="CAA2960246.1"/>
    <property type="molecule type" value="Genomic_DNA"/>
</dbReference>
<organism evidence="3 4">
    <name type="scientific">Olea europaea subsp. europaea</name>
    <dbReference type="NCBI Taxonomy" id="158383"/>
    <lineage>
        <taxon>Eukaryota</taxon>
        <taxon>Viridiplantae</taxon>
        <taxon>Streptophyta</taxon>
        <taxon>Embryophyta</taxon>
        <taxon>Tracheophyta</taxon>
        <taxon>Spermatophyta</taxon>
        <taxon>Magnoliopsida</taxon>
        <taxon>eudicotyledons</taxon>
        <taxon>Gunneridae</taxon>
        <taxon>Pentapetalae</taxon>
        <taxon>asterids</taxon>
        <taxon>lamiids</taxon>
        <taxon>Lamiales</taxon>
        <taxon>Oleaceae</taxon>
        <taxon>Oleeae</taxon>
        <taxon>Olea</taxon>
    </lineage>
</organism>
<gene>
    <name evidence="3" type="ORF">OLEA9_A063903</name>
</gene>
<reference evidence="3 4" key="1">
    <citation type="submission" date="2019-12" db="EMBL/GenBank/DDBJ databases">
        <authorList>
            <person name="Alioto T."/>
            <person name="Alioto T."/>
            <person name="Gomez Garrido J."/>
        </authorList>
    </citation>
    <scope>NUCLEOTIDE SEQUENCE [LARGE SCALE GENOMIC DNA]</scope>
</reference>
<evidence type="ECO:0000313" key="3">
    <source>
        <dbReference type="EMBL" id="CAA2960246.1"/>
    </source>
</evidence>
<keyword evidence="1" id="KW-0812">Transmembrane</keyword>
<comment type="caution">
    <text evidence="3">The sequence shown here is derived from an EMBL/GenBank/DDBJ whole genome shotgun (WGS) entry which is preliminary data.</text>
</comment>
<feature type="transmembrane region" description="Helical" evidence="1">
    <location>
        <begin position="123"/>
        <end position="142"/>
    </location>
</feature>
<keyword evidence="1" id="KW-1133">Transmembrane helix</keyword>
<dbReference type="PANTHER" id="PTHR33592">
    <property type="entry name" value="TRANSMEMBRANE PROTEIN"/>
    <property type="match status" value="1"/>
</dbReference>
<dbReference type="Proteomes" id="UP000594638">
    <property type="component" value="Unassembled WGS sequence"/>
</dbReference>
<feature type="chain" id="PRO_5035753092" evidence="2">
    <location>
        <begin position="25"/>
        <end position="235"/>
    </location>
</feature>
<proteinExistence type="predicted"/>
<name>A0A8S0PZY8_OLEEU</name>
<evidence type="ECO:0000313" key="4">
    <source>
        <dbReference type="Proteomes" id="UP000594638"/>
    </source>
</evidence>
<keyword evidence="1" id="KW-0472">Membrane</keyword>
<accession>A0A8S0PZY8</accession>
<protein>
    <submittedName>
        <fullName evidence="3">Uncharacterized protein</fullName>
    </submittedName>
</protein>
<sequence length="235" mass="26172">MRAPNVFLTIMAIIYVLNIKPYEAARILDKEEQQWMKMGHLVLPSLQRRAVRPPSPNGCTWVGGSGGRPCRSSVSEKNFARRIVTAPPPPPPPIAANNAYPEQMIKFGMATDQLIPLSLMNKMIRSLNVFLTIMAIFFLLYIEPYEAARILDKEERQWMKMGHLVLPSLQRRPVRPPSPNGCTWVGESGGRPCRSSINEKNFAGLSVVGPPPPPPLAADNAYFLSQKYGMATDSK</sequence>
<dbReference type="AlphaFoldDB" id="A0A8S0PZY8"/>
<evidence type="ECO:0000256" key="1">
    <source>
        <dbReference type="SAM" id="Phobius"/>
    </source>
</evidence>
<keyword evidence="4" id="KW-1185">Reference proteome</keyword>
<feature type="signal peptide" evidence="2">
    <location>
        <begin position="1"/>
        <end position="24"/>
    </location>
</feature>
<keyword evidence="2" id="KW-0732">Signal</keyword>
<evidence type="ECO:0000256" key="2">
    <source>
        <dbReference type="SAM" id="SignalP"/>
    </source>
</evidence>